<evidence type="ECO:0000313" key="3">
    <source>
        <dbReference type="RefSeq" id="XP_026684938.1"/>
    </source>
</evidence>
<keyword evidence="2" id="KW-1185">Reference proteome</keyword>
<protein>
    <submittedName>
        <fullName evidence="3">Uncharacterized protein LOC113470590</fullName>
    </submittedName>
</protein>
<feature type="compositionally biased region" description="Polar residues" evidence="1">
    <location>
        <begin position="50"/>
        <end position="67"/>
    </location>
</feature>
<feature type="region of interest" description="Disordered" evidence="1">
    <location>
        <begin position="121"/>
        <end position="141"/>
    </location>
</feature>
<name>A0A3Q0JDA8_DIACI</name>
<feature type="region of interest" description="Disordered" evidence="1">
    <location>
        <begin position="1"/>
        <end position="32"/>
    </location>
</feature>
<gene>
    <name evidence="3" type="primary">LOC113470590</name>
</gene>
<evidence type="ECO:0000313" key="2">
    <source>
        <dbReference type="Proteomes" id="UP000079169"/>
    </source>
</evidence>
<dbReference type="Proteomes" id="UP000079169">
    <property type="component" value="Unplaced"/>
</dbReference>
<evidence type="ECO:0000256" key="1">
    <source>
        <dbReference type="SAM" id="MobiDB-lite"/>
    </source>
</evidence>
<dbReference type="AlphaFoldDB" id="A0A3Q0JDA8"/>
<dbReference type="PaxDb" id="121845-A0A3Q0JDA8"/>
<organism evidence="2 3">
    <name type="scientific">Diaphorina citri</name>
    <name type="common">Asian citrus psyllid</name>
    <dbReference type="NCBI Taxonomy" id="121845"/>
    <lineage>
        <taxon>Eukaryota</taxon>
        <taxon>Metazoa</taxon>
        <taxon>Ecdysozoa</taxon>
        <taxon>Arthropoda</taxon>
        <taxon>Hexapoda</taxon>
        <taxon>Insecta</taxon>
        <taxon>Pterygota</taxon>
        <taxon>Neoptera</taxon>
        <taxon>Paraneoptera</taxon>
        <taxon>Hemiptera</taxon>
        <taxon>Sternorrhyncha</taxon>
        <taxon>Psylloidea</taxon>
        <taxon>Psyllidae</taxon>
        <taxon>Diaphorininae</taxon>
        <taxon>Diaphorina</taxon>
    </lineage>
</organism>
<dbReference type="KEGG" id="dci:113470590"/>
<accession>A0A3Q0JDA8</accession>
<feature type="region of interest" description="Disordered" evidence="1">
    <location>
        <begin position="44"/>
        <end position="82"/>
    </location>
</feature>
<sequence length="141" mass="15538">MPPQIKPSPFHRHLSGSKEELKPLQTPSTHIGFTTDHIRKSADLREVSSHHQSQMQNNNTEFPSNCHRNPAENAKPSDGSSNVFIAKWRSKEVLNGCLPLNSDCPEAPQGYAPLLASPVKCSSPPFHEPLDDGPPEIDQTV</sequence>
<proteinExistence type="predicted"/>
<dbReference type="RefSeq" id="XP_026684938.1">
    <property type="nucleotide sequence ID" value="XM_026829137.1"/>
</dbReference>
<dbReference type="GeneID" id="113470590"/>
<reference evidence="3" key="1">
    <citation type="submission" date="2025-08" db="UniProtKB">
        <authorList>
            <consortium name="RefSeq"/>
        </authorList>
    </citation>
    <scope>IDENTIFICATION</scope>
</reference>